<evidence type="ECO:0000313" key="2">
    <source>
        <dbReference type="Proteomes" id="UP000598271"/>
    </source>
</evidence>
<organism evidence="1 2">
    <name type="scientific">Persicitalea jodogahamensis</name>
    <dbReference type="NCBI Taxonomy" id="402147"/>
    <lineage>
        <taxon>Bacteria</taxon>
        <taxon>Pseudomonadati</taxon>
        <taxon>Bacteroidota</taxon>
        <taxon>Cytophagia</taxon>
        <taxon>Cytophagales</taxon>
        <taxon>Spirosomataceae</taxon>
        <taxon>Persicitalea</taxon>
    </lineage>
</organism>
<keyword evidence="2" id="KW-1185">Reference proteome</keyword>
<sequence>MKTVKQIVIALALGLLLNVPTFARSIESAPLPTANYPEKPAFQIGMYQVIHSLNVNVMIEKVLGQRVTIEVLNERGEVLHRDVLGKKQRKYARTLNFSEMRDGQYDVVISSGDQRVVRQVQLDTHKLYEMPQRLLIAEN</sequence>
<gene>
    <name evidence="1" type="ORF">GCM10007390_18440</name>
</gene>
<name>A0A8J3D9I9_9BACT</name>
<dbReference type="Proteomes" id="UP000598271">
    <property type="component" value="Unassembled WGS sequence"/>
</dbReference>
<proteinExistence type="predicted"/>
<evidence type="ECO:0000313" key="1">
    <source>
        <dbReference type="EMBL" id="GHB64758.1"/>
    </source>
</evidence>
<dbReference type="EMBL" id="BMXF01000001">
    <property type="protein sequence ID" value="GHB64758.1"/>
    <property type="molecule type" value="Genomic_DNA"/>
</dbReference>
<dbReference type="AlphaFoldDB" id="A0A8J3D9I9"/>
<accession>A0A8J3D9I9</accession>
<dbReference type="RefSeq" id="WP_189564011.1">
    <property type="nucleotide sequence ID" value="NZ_BMXF01000001.1"/>
</dbReference>
<reference evidence="1 2" key="1">
    <citation type="journal article" date="2014" name="Int. J. Syst. Evol. Microbiol.">
        <title>Complete genome sequence of Corynebacterium casei LMG S-19264T (=DSM 44701T), isolated from a smear-ripened cheese.</title>
        <authorList>
            <consortium name="US DOE Joint Genome Institute (JGI-PGF)"/>
            <person name="Walter F."/>
            <person name="Albersmeier A."/>
            <person name="Kalinowski J."/>
            <person name="Ruckert C."/>
        </authorList>
    </citation>
    <scope>NUCLEOTIDE SEQUENCE [LARGE SCALE GENOMIC DNA]</scope>
    <source>
        <strain evidence="1 2">KCTC 12866</strain>
    </source>
</reference>
<protein>
    <submittedName>
        <fullName evidence="1">Uncharacterized protein</fullName>
    </submittedName>
</protein>
<comment type="caution">
    <text evidence="1">The sequence shown here is derived from an EMBL/GenBank/DDBJ whole genome shotgun (WGS) entry which is preliminary data.</text>
</comment>